<dbReference type="EMBL" id="MTYH01000074">
    <property type="protein sequence ID" value="PNP39867.1"/>
    <property type="molecule type" value="Genomic_DNA"/>
</dbReference>
<dbReference type="Proteomes" id="UP000236546">
    <property type="component" value="Unassembled WGS sequence"/>
</dbReference>
<sequence>MSRRYHRESEERYYKRKVVRRRERRGSLGVYDYDSDGYDSYHDDDHHDHDHHHHHDSDSRDFYKNRRPGNGHVAKKDKEEELSGPQLVCFYPPAPTGMQSAMQNAILNGCRVIPCTTEIPGWKHVLAPPCINGQYIYGPPLPEEPKPFTLTVIDKTEGSRWYRYGETYEIEVSPQARGHDIVSWILSRDEDVNQNDVFVRWTTGTIEEPLDYNVNLDELQRDCRHLIVKKREHRHRHHHHHGHSHSHGHGHGHGHGHSHNHGGQCGHHH</sequence>
<feature type="region of interest" description="Disordered" evidence="1">
    <location>
        <begin position="231"/>
        <end position="269"/>
    </location>
</feature>
<dbReference type="AlphaFoldDB" id="A0A2K0T2V7"/>
<name>A0A2K0T2V7_9HYPO</name>
<comment type="caution">
    <text evidence="2">The sequence shown here is derived from an EMBL/GenBank/DDBJ whole genome shotgun (WGS) entry which is preliminary data.</text>
</comment>
<accession>A0A2K0T2V7</accession>
<feature type="compositionally biased region" description="Basic and acidic residues" evidence="1">
    <location>
        <begin position="55"/>
        <end position="64"/>
    </location>
</feature>
<dbReference type="OrthoDB" id="4899761at2759"/>
<proteinExistence type="predicted"/>
<feature type="region of interest" description="Disordered" evidence="1">
    <location>
        <begin position="25"/>
        <end position="80"/>
    </location>
</feature>
<feature type="compositionally biased region" description="Basic and acidic residues" evidence="1">
    <location>
        <begin position="39"/>
        <end position="48"/>
    </location>
</feature>
<gene>
    <name evidence="2" type="ORF">TGAMA5MH_08132</name>
</gene>
<evidence type="ECO:0000256" key="1">
    <source>
        <dbReference type="SAM" id="MobiDB-lite"/>
    </source>
</evidence>
<organism evidence="2 3">
    <name type="scientific">Trichoderma gamsii</name>
    <dbReference type="NCBI Taxonomy" id="398673"/>
    <lineage>
        <taxon>Eukaryota</taxon>
        <taxon>Fungi</taxon>
        <taxon>Dikarya</taxon>
        <taxon>Ascomycota</taxon>
        <taxon>Pezizomycotina</taxon>
        <taxon>Sordariomycetes</taxon>
        <taxon>Hypocreomycetidae</taxon>
        <taxon>Hypocreales</taxon>
        <taxon>Hypocreaceae</taxon>
        <taxon>Trichoderma</taxon>
    </lineage>
</organism>
<protein>
    <submittedName>
        <fullName evidence="2">Uncharacterized protein</fullName>
    </submittedName>
</protein>
<evidence type="ECO:0000313" key="3">
    <source>
        <dbReference type="Proteomes" id="UP000236546"/>
    </source>
</evidence>
<reference evidence="2 3" key="1">
    <citation type="submission" date="2017-02" db="EMBL/GenBank/DDBJ databases">
        <title>Genomes of Trichoderma spp. with biocontrol activity.</title>
        <authorList>
            <person name="Gardiner D."/>
            <person name="Kazan K."/>
            <person name="Vos C."/>
            <person name="Harvey P."/>
        </authorList>
    </citation>
    <scope>NUCLEOTIDE SEQUENCE [LARGE SCALE GENOMIC DNA]</scope>
    <source>
        <strain evidence="2 3">A5MH</strain>
    </source>
</reference>
<evidence type="ECO:0000313" key="2">
    <source>
        <dbReference type="EMBL" id="PNP39867.1"/>
    </source>
</evidence>